<dbReference type="AlphaFoldDB" id="A0A3P6SHN9"/>
<keyword evidence="3" id="KW-1185">Reference proteome</keyword>
<evidence type="ECO:0008006" key="4">
    <source>
        <dbReference type="Google" id="ProtNLM"/>
    </source>
</evidence>
<proteinExistence type="predicted"/>
<dbReference type="OrthoDB" id="5874204at2759"/>
<dbReference type="EMBL" id="UYRV01022184">
    <property type="protein sequence ID" value="VDK71039.1"/>
    <property type="molecule type" value="Genomic_DNA"/>
</dbReference>
<reference evidence="2 3" key="1">
    <citation type="submission" date="2018-11" db="EMBL/GenBank/DDBJ databases">
        <authorList>
            <consortium name="Pathogen Informatics"/>
        </authorList>
    </citation>
    <scope>NUCLEOTIDE SEQUENCE [LARGE SCALE GENOMIC DNA]</scope>
</reference>
<accession>A0A3P6SHN9</accession>
<evidence type="ECO:0000256" key="1">
    <source>
        <dbReference type="SAM" id="MobiDB-lite"/>
    </source>
</evidence>
<dbReference type="InterPro" id="IPR021109">
    <property type="entry name" value="Peptidase_aspartic_dom_sf"/>
</dbReference>
<dbReference type="Proteomes" id="UP000271889">
    <property type="component" value="Unassembled WGS sequence"/>
</dbReference>
<name>A0A3P6SHN9_CYLGO</name>
<evidence type="ECO:0000313" key="3">
    <source>
        <dbReference type="Proteomes" id="UP000271889"/>
    </source>
</evidence>
<feature type="region of interest" description="Disordered" evidence="1">
    <location>
        <begin position="1"/>
        <end position="23"/>
    </location>
</feature>
<dbReference type="SUPFAM" id="SSF50630">
    <property type="entry name" value="Acid proteases"/>
    <property type="match status" value="1"/>
</dbReference>
<evidence type="ECO:0000313" key="2">
    <source>
        <dbReference type="EMBL" id="VDK71039.1"/>
    </source>
</evidence>
<sequence length="236" mass="26678">MASSLGDRKKSRSKSEKKRKSQVNAVLVEEAPAPHEPLFVPRIYSLSNYKETKHHRLPQVVTALMDSGATITYMRKETADQLGLPYCDTLNKTWPKPPMVHLCLGRIMEIGSYNLPHKLYVAQESDCTAPVLLGTDFIEKLNRLGLKLTIDLHNNSLTIGDNATNLINNVEAQTPYNVRLIDNVLLPRRSNNIVQAIIEGYFSTRPLDFFIEDNLRPYSGIYIVGRCLVNPILRSM</sequence>
<organism evidence="2 3">
    <name type="scientific">Cylicostephanus goldi</name>
    <name type="common">Nematode worm</name>
    <dbReference type="NCBI Taxonomy" id="71465"/>
    <lineage>
        <taxon>Eukaryota</taxon>
        <taxon>Metazoa</taxon>
        <taxon>Ecdysozoa</taxon>
        <taxon>Nematoda</taxon>
        <taxon>Chromadorea</taxon>
        <taxon>Rhabditida</taxon>
        <taxon>Rhabditina</taxon>
        <taxon>Rhabditomorpha</taxon>
        <taxon>Strongyloidea</taxon>
        <taxon>Strongylidae</taxon>
        <taxon>Cylicostephanus</taxon>
    </lineage>
</organism>
<feature type="compositionally biased region" description="Basic residues" evidence="1">
    <location>
        <begin position="9"/>
        <end position="21"/>
    </location>
</feature>
<dbReference type="CDD" id="cd00303">
    <property type="entry name" value="retropepsin_like"/>
    <property type="match status" value="1"/>
</dbReference>
<gene>
    <name evidence="2" type="ORF">CGOC_LOCUS6688</name>
</gene>
<protein>
    <recommendedName>
        <fullName evidence="4">Peptidase A2 domain-containing protein</fullName>
    </recommendedName>
</protein>
<dbReference type="Gene3D" id="2.40.70.10">
    <property type="entry name" value="Acid Proteases"/>
    <property type="match status" value="1"/>
</dbReference>
<dbReference type="Pfam" id="PF13650">
    <property type="entry name" value="Asp_protease_2"/>
    <property type="match status" value="1"/>
</dbReference>